<keyword evidence="7" id="KW-0460">Magnesium</keyword>
<comment type="function">
    <text evidence="7">Catalyzes the addition of meso-diaminopimelic acid to the nucleotide precursor UDP-N-acetylmuramoyl-L-alanyl-D-glutamate (UMAG) in the biosynthesis of bacterial cell-wall peptidoglycan.</text>
</comment>
<sequence>MRGSLPTVPTSEPPPGHPRDPRSTGAPTLRDLAALLSLPAPAGAEDVVVTGATLDSRAVGPGDLYAALPGARAHGADFAVQAAASGAVAVLTDPAGAERVVAAGLPALVVPDPRAVLGEVAATVHGHPARELTTVGITGTNGKTTTAYLLEALLAAAGWRTGLIGTVETRIGEERVKSVRTTPESPDLHALFRRMRDAGVRACAMEVSSHALRLHRVDGAVLDVAVFTNLSQDHLDFHRDMEDYFAAKAELFTPAHSRCGIVAVDDEWGERLARTATVPVTTVRTSGGTGWADGAADWHVADVRAERPGSTFSLVSHDGRRLRLRCPLPGAFNVSNAALAAVAALEAGVPAEAVVRGSASAGAVPGRMQPVTTGAPGEPVVVVDFAHSPDALERVLATLRADTPGRLVVVLGAGGDRDAAKRPGMGATAVEGADVVVVTDDNPRSEEPAAIRAAVLAGARAALARGAAAELLEVPDRRAAVAAGLAACTGGHDTVLLAGKGHERGQEVAGRVLPFDDAEVAAELLRERARPLPATDPEAVPAPHSTPRGGTQ</sequence>
<dbReference type="EMBL" id="PTJD01000006">
    <property type="protein sequence ID" value="PPK95240.1"/>
    <property type="molecule type" value="Genomic_DNA"/>
</dbReference>
<keyword evidence="5 7" id="KW-0131">Cell cycle</keyword>
<feature type="binding site" evidence="7">
    <location>
        <begin position="441"/>
        <end position="444"/>
    </location>
    <ligand>
        <name>meso-2,6-diaminopimelate</name>
        <dbReference type="ChEBI" id="CHEBI:57791"/>
    </ligand>
</feature>
<comment type="similarity">
    <text evidence="1 7">Belongs to the MurCDEF family. MurE subfamily.</text>
</comment>
<evidence type="ECO:0000259" key="10">
    <source>
        <dbReference type="Pfam" id="PF01225"/>
    </source>
</evidence>
<dbReference type="GO" id="GO:0008765">
    <property type="term" value="F:UDP-N-acetylmuramoylalanyl-D-glutamate-2,6-diaminopimelate ligase activity"/>
    <property type="evidence" value="ECO:0007669"/>
    <property type="project" value="UniProtKB-UniRule"/>
</dbReference>
<dbReference type="SUPFAM" id="SSF63418">
    <property type="entry name" value="MurE/MurF N-terminal domain"/>
    <property type="match status" value="1"/>
</dbReference>
<feature type="binding site" evidence="7">
    <location>
        <position position="417"/>
    </location>
    <ligand>
        <name>meso-2,6-diaminopimelate</name>
        <dbReference type="ChEBI" id="CHEBI:57791"/>
    </ligand>
</feature>
<evidence type="ECO:0000256" key="5">
    <source>
        <dbReference type="ARBA" id="ARBA00023306"/>
    </source>
</evidence>
<evidence type="ECO:0000256" key="3">
    <source>
        <dbReference type="ARBA" id="ARBA00022960"/>
    </source>
</evidence>
<feature type="binding site" evidence="7">
    <location>
        <begin position="181"/>
        <end position="182"/>
    </location>
    <ligand>
        <name>UDP-N-acetyl-alpha-D-muramoyl-L-alanyl-D-glutamate</name>
        <dbReference type="ChEBI" id="CHEBI:83900"/>
    </ligand>
</feature>
<dbReference type="Pfam" id="PF08245">
    <property type="entry name" value="Mur_ligase_M"/>
    <property type="match status" value="1"/>
</dbReference>
<dbReference type="GO" id="GO:0008360">
    <property type="term" value="P:regulation of cell shape"/>
    <property type="evidence" value="ECO:0007669"/>
    <property type="project" value="UniProtKB-KW"/>
</dbReference>
<evidence type="ECO:0000256" key="9">
    <source>
        <dbReference type="SAM" id="MobiDB-lite"/>
    </source>
</evidence>
<dbReference type="InterPro" id="IPR035911">
    <property type="entry name" value="MurE/MurF_N"/>
</dbReference>
<feature type="binding site" evidence="7">
    <location>
        <position position="503"/>
    </location>
    <ligand>
        <name>meso-2,6-diaminopimelate</name>
        <dbReference type="ChEBI" id="CHEBI:57791"/>
    </ligand>
</feature>
<comment type="caution">
    <text evidence="7">Lacks conserved residue(s) required for the propagation of feature annotation.</text>
</comment>
<comment type="caution">
    <text evidence="13">The sequence shown here is derived from an EMBL/GenBank/DDBJ whole genome shotgun (WGS) entry which is preliminary data.</text>
</comment>
<feature type="binding site" evidence="7">
    <location>
        <begin position="139"/>
        <end position="145"/>
    </location>
    <ligand>
        <name>ATP</name>
        <dbReference type="ChEBI" id="CHEBI:30616"/>
    </ligand>
</feature>
<gene>
    <name evidence="7" type="primary">murE</name>
    <name evidence="13" type="ORF">CLV92_10661</name>
</gene>
<dbReference type="SUPFAM" id="SSF53623">
    <property type="entry name" value="MurD-like peptide ligases, catalytic domain"/>
    <property type="match status" value="1"/>
</dbReference>
<feature type="modified residue" description="N6-carboxylysine" evidence="7">
    <location>
        <position position="248"/>
    </location>
</feature>
<feature type="region of interest" description="Disordered" evidence="9">
    <location>
        <begin position="527"/>
        <end position="552"/>
    </location>
</feature>
<dbReference type="Gene3D" id="3.90.190.20">
    <property type="entry name" value="Mur ligase, C-terminal domain"/>
    <property type="match status" value="1"/>
</dbReference>
<feature type="domain" description="Mur ligase C-terminal" evidence="11">
    <location>
        <begin position="366"/>
        <end position="501"/>
    </location>
</feature>
<feature type="region of interest" description="Disordered" evidence="9">
    <location>
        <begin position="1"/>
        <end position="27"/>
    </location>
</feature>
<dbReference type="InterPro" id="IPR013221">
    <property type="entry name" value="Mur_ligase_cen"/>
</dbReference>
<proteinExistence type="inferred from homology"/>
<feature type="binding site" evidence="7">
    <location>
        <position position="499"/>
    </location>
    <ligand>
        <name>meso-2,6-diaminopimelate</name>
        <dbReference type="ChEBI" id="CHEBI:57791"/>
    </ligand>
</feature>
<feature type="domain" description="Mur ligase N-terminal catalytic" evidence="10">
    <location>
        <begin position="49"/>
        <end position="123"/>
    </location>
</feature>
<dbReference type="Pfam" id="PF02875">
    <property type="entry name" value="Mur_ligase_C"/>
    <property type="match status" value="1"/>
</dbReference>
<evidence type="ECO:0000313" key="14">
    <source>
        <dbReference type="Proteomes" id="UP000239485"/>
    </source>
</evidence>
<name>A0A2S6IM71_9ACTN</name>
<dbReference type="EC" id="6.3.2.13" evidence="7"/>
<comment type="pathway">
    <text evidence="7 8">Cell wall biogenesis; peptidoglycan biosynthesis.</text>
</comment>
<keyword evidence="7" id="KW-0067">ATP-binding</keyword>
<comment type="subcellular location">
    <subcellularLocation>
        <location evidence="7 8">Cytoplasm</location>
    </subcellularLocation>
</comment>
<dbReference type="HAMAP" id="MF_00208">
    <property type="entry name" value="MurE"/>
    <property type="match status" value="1"/>
</dbReference>
<evidence type="ECO:0000256" key="6">
    <source>
        <dbReference type="ARBA" id="ARBA00023316"/>
    </source>
</evidence>
<dbReference type="Proteomes" id="UP000239485">
    <property type="component" value="Unassembled WGS sequence"/>
</dbReference>
<organism evidence="13 14">
    <name type="scientific">Kineococcus xinjiangensis</name>
    <dbReference type="NCBI Taxonomy" id="512762"/>
    <lineage>
        <taxon>Bacteria</taxon>
        <taxon>Bacillati</taxon>
        <taxon>Actinomycetota</taxon>
        <taxon>Actinomycetes</taxon>
        <taxon>Kineosporiales</taxon>
        <taxon>Kineosporiaceae</taxon>
        <taxon>Kineococcus</taxon>
    </lineage>
</organism>
<feature type="domain" description="Mur ligase central" evidence="12">
    <location>
        <begin position="137"/>
        <end position="344"/>
    </location>
</feature>
<feature type="binding site" evidence="7">
    <location>
        <position position="56"/>
    </location>
    <ligand>
        <name>UDP-N-acetyl-alpha-D-muramoyl-L-alanyl-D-glutamate</name>
        <dbReference type="ChEBI" id="CHEBI:83900"/>
    </ligand>
</feature>
<dbReference type="GO" id="GO:0000287">
    <property type="term" value="F:magnesium ion binding"/>
    <property type="evidence" value="ECO:0007669"/>
    <property type="project" value="UniProtKB-UniRule"/>
</dbReference>
<dbReference type="GO" id="GO:0051301">
    <property type="term" value="P:cell division"/>
    <property type="evidence" value="ECO:0007669"/>
    <property type="project" value="UniProtKB-KW"/>
</dbReference>
<accession>A0A2S6IM71</accession>
<evidence type="ECO:0000256" key="7">
    <source>
        <dbReference type="HAMAP-Rule" id="MF_00208"/>
    </source>
</evidence>
<evidence type="ECO:0000259" key="12">
    <source>
        <dbReference type="Pfam" id="PF08245"/>
    </source>
</evidence>
<dbReference type="InterPro" id="IPR005761">
    <property type="entry name" value="UDP-N-AcMur-Glu-dNH2Pim_ligase"/>
</dbReference>
<comment type="catalytic activity">
    <reaction evidence="7">
        <text>UDP-N-acetyl-alpha-D-muramoyl-L-alanyl-D-glutamate + meso-2,6-diaminopimelate + ATP = UDP-N-acetyl-alpha-D-muramoyl-L-alanyl-gamma-D-glutamyl-meso-2,6-diaminopimelate + ADP + phosphate + H(+)</text>
        <dbReference type="Rhea" id="RHEA:23676"/>
        <dbReference type="ChEBI" id="CHEBI:15378"/>
        <dbReference type="ChEBI" id="CHEBI:30616"/>
        <dbReference type="ChEBI" id="CHEBI:43474"/>
        <dbReference type="ChEBI" id="CHEBI:57791"/>
        <dbReference type="ChEBI" id="CHEBI:83900"/>
        <dbReference type="ChEBI" id="CHEBI:83905"/>
        <dbReference type="ChEBI" id="CHEBI:456216"/>
        <dbReference type="EC" id="6.3.2.13"/>
    </reaction>
</comment>
<dbReference type="GO" id="GO:0005524">
    <property type="term" value="F:ATP binding"/>
    <property type="evidence" value="ECO:0007669"/>
    <property type="project" value="UniProtKB-UniRule"/>
</dbReference>
<dbReference type="Gene3D" id="3.40.1190.10">
    <property type="entry name" value="Mur-like, catalytic domain"/>
    <property type="match status" value="1"/>
</dbReference>
<dbReference type="UniPathway" id="UPA00219"/>
<reference evidence="13 14" key="1">
    <citation type="submission" date="2018-02" db="EMBL/GenBank/DDBJ databases">
        <title>Genomic Encyclopedia of Archaeal and Bacterial Type Strains, Phase II (KMG-II): from individual species to whole genera.</title>
        <authorList>
            <person name="Goeker M."/>
        </authorList>
    </citation>
    <scope>NUCLEOTIDE SEQUENCE [LARGE SCALE GENOMIC DNA]</scope>
    <source>
        <strain evidence="13 14">DSM 22857</strain>
    </source>
</reference>
<dbReference type="InterPro" id="IPR036615">
    <property type="entry name" value="Mur_ligase_C_dom_sf"/>
</dbReference>
<dbReference type="AlphaFoldDB" id="A0A2S6IM71"/>
<dbReference type="GO" id="GO:0009252">
    <property type="term" value="P:peptidoglycan biosynthetic process"/>
    <property type="evidence" value="ECO:0007669"/>
    <property type="project" value="UniProtKB-UniRule"/>
</dbReference>
<evidence type="ECO:0000256" key="4">
    <source>
        <dbReference type="ARBA" id="ARBA00022984"/>
    </source>
</evidence>
<keyword evidence="4 7" id="KW-0573">Peptidoglycan synthesis</keyword>
<dbReference type="Pfam" id="PF01225">
    <property type="entry name" value="Mur_ligase"/>
    <property type="match status" value="1"/>
</dbReference>
<dbReference type="InterPro" id="IPR000713">
    <property type="entry name" value="Mur_ligase_N"/>
</dbReference>
<keyword evidence="7 13" id="KW-0436">Ligase</keyword>
<evidence type="ECO:0000259" key="11">
    <source>
        <dbReference type="Pfam" id="PF02875"/>
    </source>
</evidence>
<dbReference type="NCBIfam" id="TIGR01085">
    <property type="entry name" value="murE"/>
    <property type="match status" value="1"/>
</dbReference>
<feature type="binding site" evidence="7">
    <location>
        <position position="208"/>
    </location>
    <ligand>
        <name>UDP-N-acetyl-alpha-D-muramoyl-L-alanyl-D-glutamate</name>
        <dbReference type="ChEBI" id="CHEBI:83900"/>
    </ligand>
</feature>
<comment type="cofactor">
    <cofactor evidence="7">
        <name>Mg(2+)</name>
        <dbReference type="ChEBI" id="CHEBI:18420"/>
    </cofactor>
</comment>
<keyword evidence="14" id="KW-1185">Reference proteome</keyword>
<dbReference type="GO" id="GO:0071555">
    <property type="term" value="P:cell wall organization"/>
    <property type="evidence" value="ECO:0007669"/>
    <property type="project" value="UniProtKB-KW"/>
</dbReference>
<feature type="binding site" evidence="7">
    <location>
        <position position="54"/>
    </location>
    <ligand>
        <name>UDP-N-acetyl-alpha-D-muramoyl-L-alanyl-D-glutamate</name>
        <dbReference type="ChEBI" id="CHEBI:83900"/>
    </ligand>
</feature>
<dbReference type="Gene3D" id="3.40.1390.10">
    <property type="entry name" value="MurE/MurF, N-terminal domain"/>
    <property type="match status" value="1"/>
</dbReference>
<keyword evidence="7" id="KW-0547">Nucleotide-binding</keyword>
<keyword evidence="6 7" id="KW-0961">Cell wall biogenesis/degradation</keyword>
<dbReference type="GO" id="GO:0005737">
    <property type="term" value="C:cytoplasm"/>
    <property type="evidence" value="ECO:0007669"/>
    <property type="project" value="UniProtKB-SubCell"/>
</dbReference>
<keyword evidence="7" id="KW-0963">Cytoplasm</keyword>
<dbReference type="NCBIfam" id="NF001124">
    <property type="entry name" value="PRK00139.1-2"/>
    <property type="match status" value="1"/>
</dbReference>
<comment type="PTM">
    <text evidence="7">Carboxylation is probably crucial for Mg(2+) binding and, consequently, for the gamma-phosphate positioning of ATP.</text>
</comment>
<evidence type="ECO:0000256" key="8">
    <source>
        <dbReference type="RuleBase" id="RU004135"/>
    </source>
</evidence>
<dbReference type="InterPro" id="IPR004101">
    <property type="entry name" value="Mur_ligase_C"/>
</dbReference>
<evidence type="ECO:0000256" key="1">
    <source>
        <dbReference type="ARBA" id="ARBA00005898"/>
    </source>
</evidence>
<keyword evidence="2 7" id="KW-0132">Cell division</keyword>
<feature type="short sequence motif" description="Meso-diaminopimelate recognition motif" evidence="7">
    <location>
        <begin position="441"/>
        <end position="444"/>
    </location>
</feature>
<dbReference type="PANTHER" id="PTHR23135">
    <property type="entry name" value="MUR LIGASE FAMILY MEMBER"/>
    <property type="match status" value="1"/>
</dbReference>
<keyword evidence="3 7" id="KW-0133">Cell shape</keyword>
<evidence type="ECO:0000313" key="13">
    <source>
        <dbReference type="EMBL" id="PPK95240.1"/>
    </source>
</evidence>
<dbReference type="NCBIfam" id="NF001126">
    <property type="entry name" value="PRK00139.1-4"/>
    <property type="match status" value="1"/>
</dbReference>
<protein>
    <recommendedName>
        <fullName evidence="7">UDP-N-acetylmuramoyl-L-alanyl-D-glutamate--2,6-diaminopimelate ligase</fullName>
        <ecNumber evidence="7">6.3.2.13</ecNumber>
    </recommendedName>
    <alternativeName>
        <fullName evidence="7">Meso-A2pm-adding enzyme</fullName>
    </alternativeName>
    <alternativeName>
        <fullName evidence="7">Meso-diaminopimelate-adding enzyme</fullName>
    </alternativeName>
    <alternativeName>
        <fullName evidence="7">UDP-MurNAc-L-Ala-D-Glu:meso-diaminopimelate ligase</fullName>
    </alternativeName>
    <alternativeName>
        <fullName evidence="7">UDP-MurNAc-tripeptide synthetase</fullName>
    </alternativeName>
    <alternativeName>
        <fullName evidence="7">UDP-N-acetylmuramyl-tripeptide synthetase</fullName>
    </alternativeName>
</protein>
<evidence type="ECO:0000256" key="2">
    <source>
        <dbReference type="ARBA" id="ARBA00022618"/>
    </source>
</evidence>
<dbReference type="SUPFAM" id="SSF53244">
    <property type="entry name" value="MurD-like peptide ligases, peptide-binding domain"/>
    <property type="match status" value="1"/>
</dbReference>
<dbReference type="InterPro" id="IPR036565">
    <property type="entry name" value="Mur-like_cat_sf"/>
</dbReference>
<dbReference type="PANTHER" id="PTHR23135:SF4">
    <property type="entry name" value="UDP-N-ACETYLMURAMOYL-L-ALANYL-D-GLUTAMATE--2,6-DIAMINOPIMELATE LIGASE MURE HOMOLOG, CHLOROPLASTIC"/>
    <property type="match status" value="1"/>
</dbReference>
<feature type="binding site" evidence="7">
    <location>
        <position position="216"/>
    </location>
    <ligand>
        <name>UDP-N-acetyl-alpha-D-muramoyl-L-alanyl-D-glutamate</name>
        <dbReference type="ChEBI" id="CHEBI:83900"/>
    </ligand>
</feature>